<reference evidence="2" key="1">
    <citation type="submission" date="2021-03" db="EMBL/GenBank/DDBJ databases">
        <title>Antimicrobial resistance genes in bacteria isolated from Japanese honey, and their potential for conferring macrolide and lincosamide resistance in the American foulbrood pathogen Paenibacillus larvae.</title>
        <authorList>
            <person name="Okamoto M."/>
            <person name="Kumagai M."/>
            <person name="Kanamori H."/>
            <person name="Takamatsu D."/>
        </authorList>
    </citation>
    <scope>NUCLEOTIDE SEQUENCE</scope>
    <source>
        <strain evidence="2">J41TS4</strain>
    </source>
</reference>
<dbReference type="AlphaFoldDB" id="A0A920CIY7"/>
<comment type="caution">
    <text evidence="2">The sequence shown here is derived from an EMBL/GenBank/DDBJ whole genome shotgun (WGS) entry which is preliminary data.</text>
</comment>
<organism evidence="2 3">
    <name type="scientific">Paenibacillus apis</name>
    <dbReference type="NCBI Taxonomy" id="1792174"/>
    <lineage>
        <taxon>Bacteria</taxon>
        <taxon>Bacillati</taxon>
        <taxon>Bacillota</taxon>
        <taxon>Bacilli</taxon>
        <taxon>Bacillales</taxon>
        <taxon>Paenibacillaceae</taxon>
        <taxon>Paenibacillus</taxon>
    </lineage>
</organism>
<sequence length="552" mass="62868">MIPRLKQTVIMTIAFAVIAIICLASGGSQALSLLSGPTPYQELEKRLFTEDNNLELMATYTSVEIDNLYGPYDRKVNYTTSTNRYGIETTTKSEALSYLFRLPDSDRLFQIDAYNIPTKEKLGEFAKAYEEYTSGKISEKPEPIEITGSFHHAGNKSSIESVIFDVMPIPEEGLVLSDELLREAMKLKGVNVDALSKTQIEQAASSYLEDYKYPHEQQLTRIVALDYAFVADRLDSEPFMTYYVIFLGFILMCVAIAIVWISYSRWKKSCEAQSLSLENNHAKDDINRSAEDYVSGRSRFITSEAQRIFENRKKENKTNNTMIIFGAILIVIGIAMVIIGVEILSGVLIFMGLLVAVTALIRSKKIKPDLLLIEQELYMDLMIQDMTYEKLDEEMVQYNVANDDKSYSITENFVIERGALGTTVVNLNRVLWAGGIFLAQNAKNTEKGAMLYDGVGDVNEKTKEGYSRVRSQYMVSYYGVTGEPLYDRRNKELKTITGDERSTKILLQELHETHPWIFMGREQMKYLNNDKRPEAAEIWKKKRCEYAITHNT</sequence>
<keyword evidence="1" id="KW-0472">Membrane</keyword>
<keyword evidence="1" id="KW-1133">Transmembrane helix</keyword>
<evidence type="ECO:0000313" key="3">
    <source>
        <dbReference type="Proteomes" id="UP000678895"/>
    </source>
</evidence>
<accession>A0A920CIY7</accession>
<proteinExistence type="predicted"/>
<dbReference type="EMBL" id="BORS01000005">
    <property type="protein sequence ID" value="GIO42161.1"/>
    <property type="molecule type" value="Genomic_DNA"/>
</dbReference>
<name>A0A920CIY7_9BACL</name>
<dbReference type="Proteomes" id="UP000678895">
    <property type="component" value="Unassembled WGS sequence"/>
</dbReference>
<keyword evidence="1" id="KW-0812">Transmembrane</keyword>
<feature type="transmembrane region" description="Helical" evidence="1">
    <location>
        <begin position="322"/>
        <end position="341"/>
    </location>
</feature>
<dbReference type="RefSeq" id="WP_301626775.1">
    <property type="nucleotide sequence ID" value="NZ_BORS01000005.1"/>
</dbReference>
<evidence type="ECO:0000313" key="2">
    <source>
        <dbReference type="EMBL" id="GIO42161.1"/>
    </source>
</evidence>
<keyword evidence="3" id="KW-1185">Reference proteome</keyword>
<evidence type="ECO:0000256" key="1">
    <source>
        <dbReference type="SAM" id="Phobius"/>
    </source>
</evidence>
<feature type="transmembrane region" description="Helical" evidence="1">
    <location>
        <begin position="242"/>
        <end position="263"/>
    </location>
</feature>
<protein>
    <submittedName>
        <fullName evidence="2">Uncharacterized protein</fullName>
    </submittedName>
</protein>
<gene>
    <name evidence="2" type="ORF">J41TS4_19190</name>
</gene>